<proteinExistence type="predicted"/>
<dbReference type="InParanoid" id="A0A078AYI7"/>
<dbReference type="Proteomes" id="UP000039865">
    <property type="component" value="Unassembled WGS sequence"/>
</dbReference>
<gene>
    <name evidence="2" type="primary">Contig10072.g10766</name>
    <name evidence="2" type="ORF">STYLEM_15371</name>
</gene>
<evidence type="ECO:0000313" key="2">
    <source>
        <dbReference type="EMBL" id="CDW86277.1"/>
    </source>
</evidence>
<reference evidence="2 3" key="1">
    <citation type="submission" date="2014-06" db="EMBL/GenBank/DDBJ databases">
        <authorList>
            <person name="Swart Estienne"/>
        </authorList>
    </citation>
    <scope>NUCLEOTIDE SEQUENCE [LARGE SCALE GENOMIC DNA]</scope>
    <source>
        <strain evidence="2 3">130c</strain>
    </source>
</reference>
<feature type="transmembrane region" description="Helical" evidence="1">
    <location>
        <begin position="74"/>
        <end position="94"/>
    </location>
</feature>
<feature type="transmembrane region" description="Helical" evidence="1">
    <location>
        <begin position="44"/>
        <end position="62"/>
    </location>
</feature>
<organism evidence="2 3">
    <name type="scientific">Stylonychia lemnae</name>
    <name type="common">Ciliate</name>
    <dbReference type="NCBI Taxonomy" id="5949"/>
    <lineage>
        <taxon>Eukaryota</taxon>
        <taxon>Sar</taxon>
        <taxon>Alveolata</taxon>
        <taxon>Ciliophora</taxon>
        <taxon>Intramacronucleata</taxon>
        <taxon>Spirotrichea</taxon>
        <taxon>Stichotrichia</taxon>
        <taxon>Sporadotrichida</taxon>
        <taxon>Oxytrichidae</taxon>
        <taxon>Stylonychinae</taxon>
        <taxon>Stylonychia</taxon>
    </lineage>
</organism>
<keyword evidence="1" id="KW-0812">Transmembrane</keyword>
<keyword evidence="1" id="KW-1133">Transmembrane helix</keyword>
<evidence type="ECO:0000256" key="1">
    <source>
        <dbReference type="SAM" id="Phobius"/>
    </source>
</evidence>
<feature type="transmembrane region" description="Helical" evidence="1">
    <location>
        <begin position="106"/>
        <end position="129"/>
    </location>
</feature>
<dbReference type="EMBL" id="CCKQ01014506">
    <property type="protein sequence ID" value="CDW86277.1"/>
    <property type="molecule type" value="Genomic_DNA"/>
</dbReference>
<evidence type="ECO:0000313" key="3">
    <source>
        <dbReference type="Proteomes" id="UP000039865"/>
    </source>
</evidence>
<accession>A0A078AYI7</accession>
<keyword evidence="1" id="KW-0472">Membrane</keyword>
<protein>
    <recommendedName>
        <fullName evidence="4">Transmembrane protein</fullName>
    </recommendedName>
</protein>
<keyword evidence="3" id="KW-1185">Reference proteome</keyword>
<name>A0A078AYI7_STYLE</name>
<dbReference type="AlphaFoldDB" id="A0A078AYI7"/>
<sequence length="211" mass="24184">MDNYQQQNQIQQQAHYTNLPSQQNFVIKRQIYCCCCVELKQSPYAIGILDILYFIAMIIIAVNLKSTDEQNSLALANLLAGSLPRVLAFIYFAIYPTSIKAPSILLWVRIASCIPITVIYIYFSVLIFSIHTNPDKPDESDGLVYFVKYLLITIYVVPQAIALSLDYYYCYVLKRLRNEVIQERIQQSGLSQGQIQSQHQHQYSSLGNNIV</sequence>
<evidence type="ECO:0008006" key="4">
    <source>
        <dbReference type="Google" id="ProtNLM"/>
    </source>
</evidence>
<feature type="transmembrane region" description="Helical" evidence="1">
    <location>
        <begin position="149"/>
        <end position="169"/>
    </location>
</feature>